<organism evidence="4 5">
    <name type="scientific">Sphingobium yanoikuyae</name>
    <name type="common">Sphingomonas yanoikuyae</name>
    <dbReference type="NCBI Taxonomy" id="13690"/>
    <lineage>
        <taxon>Bacteria</taxon>
        <taxon>Pseudomonadati</taxon>
        <taxon>Pseudomonadota</taxon>
        <taxon>Alphaproteobacteria</taxon>
        <taxon>Sphingomonadales</taxon>
        <taxon>Sphingomonadaceae</taxon>
        <taxon>Sphingobium</taxon>
    </lineage>
</organism>
<evidence type="ECO:0000313" key="5">
    <source>
        <dbReference type="Proteomes" id="UP000037029"/>
    </source>
</evidence>
<protein>
    <submittedName>
        <fullName evidence="4">3-deoxy-manno-octulosonate cytidylyltransferase</fullName>
    </submittedName>
</protein>
<dbReference type="GO" id="GO:0005829">
    <property type="term" value="C:cytosol"/>
    <property type="evidence" value="ECO:0007669"/>
    <property type="project" value="TreeGrafter"/>
</dbReference>
<dbReference type="Gene3D" id="3.90.550.10">
    <property type="entry name" value="Spore Coat Polysaccharide Biosynthesis Protein SpsA, Chain A"/>
    <property type="match status" value="1"/>
</dbReference>
<dbReference type="SUPFAM" id="SSF53448">
    <property type="entry name" value="Nucleotide-diphospho-sugar transferases"/>
    <property type="match status" value="1"/>
</dbReference>
<evidence type="ECO:0000256" key="1">
    <source>
        <dbReference type="ARBA" id="ARBA00022679"/>
    </source>
</evidence>
<name>A0A0J9CU91_SPHYA</name>
<evidence type="ECO:0000256" key="2">
    <source>
        <dbReference type="ARBA" id="ARBA00022695"/>
    </source>
</evidence>
<dbReference type="RefSeq" id="WP_048939268.1">
    <property type="nucleotide sequence ID" value="NZ_CP020925.1"/>
</dbReference>
<dbReference type="AlphaFoldDB" id="A0A0J9CU91"/>
<keyword evidence="3" id="KW-0448">Lipopolysaccharide biosynthesis</keyword>
<dbReference type="InterPro" id="IPR029044">
    <property type="entry name" value="Nucleotide-diphossugar_trans"/>
</dbReference>
<dbReference type="GO" id="GO:0009103">
    <property type="term" value="P:lipopolysaccharide biosynthetic process"/>
    <property type="evidence" value="ECO:0007669"/>
    <property type="project" value="UniProtKB-KW"/>
</dbReference>
<gene>
    <name evidence="4" type="ORF">BV87_03840</name>
</gene>
<dbReference type="EMBL" id="CP020925">
    <property type="protein sequence ID" value="ATP17605.1"/>
    <property type="molecule type" value="Genomic_DNA"/>
</dbReference>
<reference evidence="4 5" key="1">
    <citation type="submission" date="2017-04" db="EMBL/GenBank/DDBJ databases">
        <title>Characterization, genome and methylation analysis of a phthalic acid esters degrading strain Sphingobium yanoikuyae SHJ.</title>
        <authorList>
            <person name="Feng L."/>
        </authorList>
    </citation>
    <scope>NUCLEOTIDE SEQUENCE [LARGE SCALE GENOMIC DNA]</scope>
    <source>
        <strain evidence="4 5">SHJ</strain>
    </source>
</reference>
<proteinExistence type="predicted"/>
<dbReference type="NCBIfam" id="NF003952">
    <property type="entry name" value="PRK05450.1-5"/>
    <property type="match status" value="1"/>
</dbReference>
<evidence type="ECO:0000313" key="4">
    <source>
        <dbReference type="EMBL" id="ATP17605.1"/>
    </source>
</evidence>
<dbReference type="PANTHER" id="PTHR42866">
    <property type="entry name" value="3-DEOXY-MANNO-OCTULOSONATE CYTIDYLYLTRANSFERASE"/>
    <property type="match status" value="1"/>
</dbReference>
<accession>A0A0J9CU91</accession>
<evidence type="ECO:0000256" key="3">
    <source>
        <dbReference type="ARBA" id="ARBA00022985"/>
    </source>
</evidence>
<dbReference type="Pfam" id="PF02348">
    <property type="entry name" value="CTP_transf_3"/>
    <property type="match status" value="1"/>
</dbReference>
<keyword evidence="1 4" id="KW-0808">Transferase</keyword>
<keyword evidence="2 4" id="KW-0548">Nucleotidyltransferase</keyword>
<dbReference type="PANTHER" id="PTHR42866:SF2">
    <property type="entry name" value="3-DEOXY-MANNO-OCTULOSONATE CYTIDYLYLTRANSFERASE, MITOCHONDRIAL"/>
    <property type="match status" value="1"/>
</dbReference>
<dbReference type="Proteomes" id="UP000037029">
    <property type="component" value="Chromosome"/>
</dbReference>
<dbReference type="GO" id="GO:0008690">
    <property type="term" value="F:3-deoxy-manno-octulosonate cytidylyltransferase activity"/>
    <property type="evidence" value="ECO:0007669"/>
    <property type="project" value="TreeGrafter"/>
</dbReference>
<sequence>MTDLIVIPARYGSKRFPGKPLMDIAGHSLVARVIDVAMQAAAQLNDVDVIVATDDDRIAAHVEALGVPAVMTASDISSGTGRALAAAQSCATPPGHVVNLQGDAPFVPVDVVSQLMQVAREAGEAVVTPVTQLDWDDLDALRQHKVAAPFSGTTCVRDADGRALWFSKSIIPAIRDEGKYRETAHFSPVFRHIGLYAYSLRALELFEDAPEAKYEKLEGLEQLRFFELGIPVQTVKIDRPRISMSGIDTPEDAALAEQMIARFGDPFMGVMR</sequence>
<dbReference type="InterPro" id="IPR003329">
    <property type="entry name" value="Cytidylyl_trans"/>
</dbReference>